<dbReference type="Proteomes" id="UP001139447">
    <property type="component" value="Unassembled WGS sequence"/>
</dbReference>
<dbReference type="RefSeq" id="WP_243305601.1">
    <property type="nucleotide sequence ID" value="NZ_JALGBI010000001.1"/>
</dbReference>
<keyword evidence="1" id="KW-0472">Membrane</keyword>
<keyword evidence="3" id="KW-1185">Reference proteome</keyword>
<proteinExistence type="predicted"/>
<comment type="caution">
    <text evidence="2">The sequence shown here is derived from an EMBL/GenBank/DDBJ whole genome shotgun (WGS) entry which is preliminary data.</text>
</comment>
<evidence type="ECO:0000256" key="1">
    <source>
        <dbReference type="SAM" id="Phobius"/>
    </source>
</evidence>
<organism evidence="2 3">
    <name type="scientific">Variovorax terrae</name>
    <dbReference type="NCBI Taxonomy" id="2923278"/>
    <lineage>
        <taxon>Bacteria</taxon>
        <taxon>Pseudomonadati</taxon>
        <taxon>Pseudomonadota</taxon>
        <taxon>Betaproteobacteria</taxon>
        <taxon>Burkholderiales</taxon>
        <taxon>Comamonadaceae</taxon>
        <taxon>Variovorax</taxon>
    </lineage>
</organism>
<dbReference type="EMBL" id="JALGBI010000001">
    <property type="protein sequence ID" value="MCJ0763033.1"/>
    <property type="molecule type" value="Genomic_DNA"/>
</dbReference>
<evidence type="ECO:0000313" key="2">
    <source>
        <dbReference type="EMBL" id="MCJ0763033.1"/>
    </source>
</evidence>
<feature type="transmembrane region" description="Helical" evidence="1">
    <location>
        <begin position="82"/>
        <end position="104"/>
    </location>
</feature>
<gene>
    <name evidence="2" type="ORF">MMF98_07405</name>
</gene>
<keyword evidence="1" id="KW-1133">Transmembrane helix</keyword>
<protein>
    <submittedName>
        <fullName evidence="2">Uncharacterized protein</fullName>
    </submittedName>
</protein>
<reference evidence="2" key="1">
    <citation type="submission" date="2022-03" db="EMBL/GenBank/DDBJ databases">
        <authorList>
            <person name="Woo C.Y."/>
        </authorList>
    </citation>
    <scope>NUCLEOTIDE SEQUENCE</scope>
    <source>
        <strain evidence="2">CYS-02</strain>
    </source>
</reference>
<sequence>MSAWLSIAAPYLPEIIKLAQPLFTRAKSPDKSPEVMAQQIAELQAAATQNAEAIKLLATQMQGTIDGLQAAATTLEKKLQRAYLLAVVAATVAVLGFGVAAYALGR</sequence>
<name>A0A9X1VTJ3_9BURK</name>
<dbReference type="AlphaFoldDB" id="A0A9X1VTJ3"/>
<evidence type="ECO:0000313" key="3">
    <source>
        <dbReference type="Proteomes" id="UP001139447"/>
    </source>
</evidence>
<accession>A0A9X1VTJ3</accession>
<keyword evidence="1" id="KW-0812">Transmembrane</keyword>